<dbReference type="InterPro" id="IPR031675">
    <property type="entry name" value="STPPase_N"/>
</dbReference>
<dbReference type="GO" id="GO:0005737">
    <property type="term" value="C:cytoplasm"/>
    <property type="evidence" value="ECO:0000318"/>
    <property type="project" value="GO_Central"/>
</dbReference>
<dbReference type="SMART" id="SM00156">
    <property type="entry name" value="PP2Ac"/>
    <property type="match status" value="1"/>
</dbReference>
<evidence type="ECO:0000256" key="8">
    <source>
        <dbReference type="RuleBase" id="RU004273"/>
    </source>
</evidence>
<name>A2FV06_TRIV3</name>
<dbReference type="Pfam" id="PF16891">
    <property type="entry name" value="STPPase_N"/>
    <property type="match status" value="1"/>
</dbReference>
<dbReference type="OMA" id="APIQICG"/>
<dbReference type="GO" id="GO:0046872">
    <property type="term" value="F:metal ion binding"/>
    <property type="evidence" value="ECO:0007669"/>
    <property type="project" value="UniProtKB-KW"/>
</dbReference>
<keyword evidence="12" id="KW-1185">Reference proteome</keyword>
<dbReference type="KEGG" id="tva:4748961"/>
<keyword evidence="2" id="KW-0479">Metal-binding</keyword>
<dbReference type="GO" id="GO:0005634">
    <property type="term" value="C:nucleus"/>
    <property type="evidence" value="ECO:0000318"/>
    <property type="project" value="GO_Central"/>
</dbReference>
<evidence type="ECO:0000256" key="4">
    <source>
        <dbReference type="ARBA" id="ARBA00022912"/>
    </source>
</evidence>
<feature type="region of interest" description="Disordered" evidence="9">
    <location>
        <begin position="308"/>
        <end position="329"/>
    </location>
</feature>
<dbReference type="Pfam" id="PF00149">
    <property type="entry name" value="Metallophos"/>
    <property type="match status" value="1"/>
</dbReference>
<sequence length="329" mass="37754">MSLKWLDAITDKLLDAGSKPPGTPAGLSLSKIQMLCKEVRKILIDQPILLELQPPLTICGDIHGQYHDLLRIFDRCKYPPQTNYLFLGDYVDRGVQSIETICLLFSYKIRYPENFFLLRGNHECSYINREFGFFDECIQQYSVTVWRMFSDVFNCLPLAAIIDDKIFCVHGGISPNLRKLDDIRALESQRPFEIPEEGLVCDLVWSDPDFETPEWAGNDRGASYVFGVNPLKKFLERFHFDLVVRGHQAVMGGYDFPFQDEQGIVTLFSAPNYCYEYDNKGATMQVDENLFCSFTVLPPMKWEEDYFVGPRPGTPPRGTEENGPTELHL</sequence>
<reference evidence="11" key="1">
    <citation type="submission" date="2006-10" db="EMBL/GenBank/DDBJ databases">
        <authorList>
            <person name="Amadeo P."/>
            <person name="Zhao Q."/>
            <person name="Wortman J."/>
            <person name="Fraser-Liggett C."/>
            <person name="Carlton J."/>
        </authorList>
    </citation>
    <scope>NUCLEOTIDE SEQUENCE</scope>
    <source>
        <strain evidence="11">G3</strain>
    </source>
</reference>
<evidence type="ECO:0000313" key="11">
    <source>
        <dbReference type="EMBL" id="EAX91268.1"/>
    </source>
</evidence>
<dbReference type="VEuPathDB" id="TrichDB:TVAG_256320"/>
<dbReference type="EC" id="3.1.3.16" evidence="8"/>
<dbReference type="PANTHER" id="PTHR11668">
    <property type="entry name" value="SERINE/THREONINE PROTEIN PHOSPHATASE"/>
    <property type="match status" value="1"/>
</dbReference>
<dbReference type="PRINTS" id="PR00114">
    <property type="entry name" value="STPHPHTASE"/>
</dbReference>
<evidence type="ECO:0000256" key="7">
    <source>
        <dbReference type="ARBA" id="ARBA00048336"/>
    </source>
</evidence>
<evidence type="ECO:0000259" key="10">
    <source>
        <dbReference type="PROSITE" id="PS00125"/>
    </source>
</evidence>
<dbReference type="RefSeq" id="XP_001304198.1">
    <property type="nucleotide sequence ID" value="XM_001304197.1"/>
</dbReference>
<evidence type="ECO:0000256" key="5">
    <source>
        <dbReference type="ARBA" id="ARBA00023211"/>
    </source>
</evidence>
<organism evidence="11 12">
    <name type="scientific">Trichomonas vaginalis (strain ATCC PRA-98 / G3)</name>
    <dbReference type="NCBI Taxonomy" id="412133"/>
    <lineage>
        <taxon>Eukaryota</taxon>
        <taxon>Metamonada</taxon>
        <taxon>Parabasalia</taxon>
        <taxon>Trichomonadida</taxon>
        <taxon>Trichomonadidae</taxon>
        <taxon>Trichomonas</taxon>
    </lineage>
</organism>
<comment type="cofactor">
    <cofactor evidence="1">
        <name>Mn(2+)</name>
        <dbReference type="ChEBI" id="CHEBI:29035"/>
    </cofactor>
</comment>
<dbReference type="Gene3D" id="3.60.21.10">
    <property type="match status" value="1"/>
</dbReference>
<dbReference type="STRING" id="5722.A2FV06"/>
<dbReference type="FunFam" id="3.60.21.10:FF:000026">
    <property type="entry name" value="Serine/threonine-protein phosphatase"/>
    <property type="match status" value="1"/>
</dbReference>
<dbReference type="InterPro" id="IPR004843">
    <property type="entry name" value="Calcineurin-like_PHP"/>
</dbReference>
<comment type="catalytic activity">
    <reaction evidence="6">
        <text>O-phospho-L-seryl-[protein] + H2O = L-seryl-[protein] + phosphate</text>
        <dbReference type="Rhea" id="RHEA:20629"/>
        <dbReference type="Rhea" id="RHEA-COMP:9863"/>
        <dbReference type="Rhea" id="RHEA-COMP:11604"/>
        <dbReference type="ChEBI" id="CHEBI:15377"/>
        <dbReference type="ChEBI" id="CHEBI:29999"/>
        <dbReference type="ChEBI" id="CHEBI:43474"/>
        <dbReference type="ChEBI" id="CHEBI:83421"/>
        <dbReference type="EC" id="3.1.3.16"/>
    </reaction>
</comment>
<dbReference type="InterPro" id="IPR050341">
    <property type="entry name" value="PP1_catalytic_subunit"/>
</dbReference>
<evidence type="ECO:0000256" key="6">
    <source>
        <dbReference type="ARBA" id="ARBA00047761"/>
    </source>
</evidence>
<accession>A2FV06</accession>
<keyword evidence="3 8" id="KW-0378">Hydrolase</keyword>
<evidence type="ECO:0000256" key="3">
    <source>
        <dbReference type="ARBA" id="ARBA00022801"/>
    </source>
</evidence>
<dbReference type="SUPFAM" id="SSF56300">
    <property type="entry name" value="Metallo-dependent phosphatases"/>
    <property type="match status" value="1"/>
</dbReference>
<proteinExistence type="inferred from homology"/>
<dbReference type="Proteomes" id="UP000001542">
    <property type="component" value="Unassembled WGS sequence"/>
</dbReference>
<evidence type="ECO:0000256" key="9">
    <source>
        <dbReference type="SAM" id="MobiDB-lite"/>
    </source>
</evidence>
<dbReference type="GO" id="GO:0004722">
    <property type="term" value="F:protein serine/threonine phosphatase activity"/>
    <property type="evidence" value="ECO:0000318"/>
    <property type="project" value="GO_Central"/>
</dbReference>
<keyword evidence="5" id="KW-0464">Manganese</keyword>
<reference evidence="11" key="2">
    <citation type="journal article" date="2007" name="Science">
        <title>Draft genome sequence of the sexually transmitted pathogen Trichomonas vaginalis.</title>
        <authorList>
            <person name="Carlton J.M."/>
            <person name="Hirt R.P."/>
            <person name="Silva J.C."/>
            <person name="Delcher A.L."/>
            <person name="Schatz M."/>
            <person name="Zhao Q."/>
            <person name="Wortman J.R."/>
            <person name="Bidwell S.L."/>
            <person name="Alsmark U.C.M."/>
            <person name="Besteiro S."/>
            <person name="Sicheritz-Ponten T."/>
            <person name="Noel C.J."/>
            <person name="Dacks J.B."/>
            <person name="Foster P.G."/>
            <person name="Simillion C."/>
            <person name="Van de Peer Y."/>
            <person name="Miranda-Saavedra D."/>
            <person name="Barton G.J."/>
            <person name="Westrop G.D."/>
            <person name="Mueller S."/>
            <person name="Dessi D."/>
            <person name="Fiori P.L."/>
            <person name="Ren Q."/>
            <person name="Paulsen I."/>
            <person name="Zhang H."/>
            <person name="Bastida-Corcuera F.D."/>
            <person name="Simoes-Barbosa A."/>
            <person name="Brown M.T."/>
            <person name="Hayes R.D."/>
            <person name="Mukherjee M."/>
            <person name="Okumura C.Y."/>
            <person name="Schneider R."/>
            <person name="Smith A.J."/>
            <person name="Vanacova S."/>
            <person name="Villalvazo M."/>
            <person name="Haas B.J."/>
            <person name="Pertea M."/>
            <person name="Feldblyum T.V."/>
            <person name="Utterback T.R."/>
            <person name="Shu C.L."/>
            <person name="Osoegawa K."/>
            <person name="de Jong P.J."/>
            <person name="Hrdy I."/>
            <person name="Horvathova L."/>
            <person name="Zubacova Z."/>
            <person name="Dolezal P."/>
            <person name="Malik S.B."/>
            <person name="Logsdon J.M. Jr."/>
            <person name="Henze K."/>
            <person name="Gupta A."/>
            <person name="Wang C.C."/>
            <person name="Dunne R.L."/>
            <person name="Upcroft J.A."/>
            <person name="Upcroft P."/>
            <person name="White O."/>
            <person name="Salzberg S.L."/>
            <person name="Tang P."/>
            <person name="Chiu C.-H."/>
            <person name="Lee Y.-S."/>
            <person name="Embley T.M."/>
            <person name="Coombs G.H."/>
            <person name="Mottram J.C."/>
            <person name="Tachezy J."/>
            <person name="Fraser-Liggett C.M."/>
            <person name="Johnson P.J."/>
        </authorList>
    </citation>
    <scope>NUCLEOTIDE SEQUENCE [LARGE SCALE GENOMIC DNA]</scope>
    <source>
        <strain evidence="11">G3</strain>
    </source>
</reference>
<evidence type="ECO:0000256" key="2">
    <source>
        <dbReference type="ARBA" id="ARBA00022723"/>
    </source>
</evidence>
<dbReference type="PROSITE" id="PS00125">
    <property type="entry name" value="SER_THR_PHOSPHATASE"/>
    <property type="match status" value="1"/>
</dbReference>
<dbReference type="VEuPathDB" id="TrichDB:TVAGG3_1015880"/>
<dbReference type="InterPro" id="IPR029052">
    <property type="entry name" value="Metallo-depent_PP-like"/>
</dbReference>
<dbReference type="PANTHER" id="PTHR11668:SF300">
    <property type="entry name" value="SERINE_THREONINE-PROTEIN PHOSPHATASE"/>
    <property type="match status" value="1"/>
</dbReference>
<gene>
    <name evidence="11" type="ORF">TVAG_256320</name>
</gene>
<comment type="catalytic activity">
    <reaction evidence="7 8">
        <text>O-phospho-L-threonyl-[protein] + H2O = L-threonyl-[protein] + phosphate</text>
        <dbReference type="Rhea" id="RHEA:47004"/>
        <dbReference type="Rhea" id="RHEA-COMP:11060"/>
        <dbReference type="Rhea" id="RHEA-COMP:11605"/>
        <dbReference type="ChEBI" id="CHEBI:15377"/>
        <dbReference type="ChEBI" id="CHEBI:30013"/>
        <dbReference type="ChEBI" id="CHEBI:43474"/>
        <dbReference type="ChEBI" id="CHEBI:61977"/>
        <dbReference type="EC" id="3.1.3.16"/>
    </reaction>
</comment>
<protein>
    <recommendedName>
        <fullName evidence="8">Serine/threonine-protein phosphatase</fullName>
        <ecNumber evidence="8">3.1.3.16</ecNumber>
    </recommendedName>
</protein>
<keyword evidence="4" id="KW-0904">Protein phosphatase</keyword>
<dbReference type="SMR" id="A2FV06"/>
<feature type="domain" description="Serine/threonine specific protein phosphatases" evidence="10">
    <location>
        <begin position="118"/>
        <end position="123"/>
    </location>
</feature>
<comment type="similarity">
    <text evidence="8">Belongs to the PPP phosphatase family.</text>
</comment>
<evidence type="ECO:0000313" key="12">
    <source>
        <dbReference type="Proteomes" id="UP000001542"/>
    </source>
</evidence>
<dbReference type="FunCoup" id="A2FV06">
    <property type="interactions" value="643"/>
</dbReference>
<dbReference type="OrthoDB" id="1930084at2759"/>
<dbReference type="InParanoid" id="A2FV06"/>
<dbReference type="eggNOG" id="KOG0374">
    <property type="taxonomic scope" value="Eukaryota"/>
</dbReference>
<evidence type="ECO:0000256" key="1">
    <source>
        <dbReference type="ARBA" id="ARBA00001936"/>
    </source>
</evidence>
<dbReference type="EMBL" id="DS114047">
    <property type="protein sequence ID" value="EAX91268.1"/>
    <property type="molecule type" value="Genomic_DNA"/>
</dbReference>
<dbReference type="AlphaFoldDB" id="A2FV06"/>
<dbReference type="InterPro" id="IPR006186">
    <property type="entry name" value="Ser/Thr-sp_prot-phosphatase"/>
</dbReference>